<dbReference type="GO" id="GO:0016301">
    <property type="term" value="F:kinase activity"/>
    <property type="evidence" value="ECO:0007669"/>
    <property type="project" value="UniProtKB-KW"/>
</dbReference>
<dbReference type="PANTHER" id="PTHR24421">
    <property type="entry name" value="NITRATE/NITRITE SENSOR PROTEIN NARX-RELATED"/>
    <property type="match status" value="1"/>
</dbReference>
<sequence>MRVGLYLKNLDEEYQISVFKGIRSEAARVGIDLFCMQGGLSSPGKFLPVDGVLLLTSALFAEMSDIDIPAIKNYFGSTPWISIGNNLEGIPSISIRNRKSMEQIMDHLVAFHGCRKLLFISGPAGHPDNSVREAVFRETLCNRSSEFPGLEGVVRNGGFWESYAIDIMREYIATHPDSPLDAVVAANDSMAIGALKVLRSASDPRWKSCKVTGFDDIPQARLEIPALTTVQQPLEELGRLAVRTIHALIEKKEAPEICELDSVPVIRNSCGCRSPEPDAALVPDAVLSRVQYQSFLSEQHLRNVSSFGQLLTTVGSMHELVRYLQAFLNSNDVKTFFFLLFPQSDTATNGDIELIYRRFRNEEKSFADRRERTTLAEFFSSTFRENEKIPASASIHNLTSGTDELGIIVYEIDDYAHPHLCSAAIFIANTVRRLMILEDEKKRSRKLEREVLLRTKDLVESNRKLKAEAKRRLEVEAEVLHISEMERLRFSLDLHDDICQRLAGISMYSKSLDSGSDLGELSEMIDETLNRTRQYAHDSFPVELDSLGLNEAVASLCRSVQKQTLCACGYSWEAGADIRLANAQEINLYRIIQEAVHNTVKHARATRVDISVRLEDGALAIRVRDNGTGISGDTPARPKKKPHVGIGLKSMEYRAHQIGAQYLFRSSAKDGTLVEIRLPL</sequence>
<dbReference type="Gene3D" id="1.20.5.1930">
    <property type="match status" value="1"/>
</dbReference>
<dbReference type="Pfam" id="PF02518">
    <property type="entry name" value="HATPase_c"/>
    <property type="match status" value="1"/>
</dbReference>
<evidence type="ECO:0000256" key="1">
    <source>
        <dbReference type="ARBA" id="ARBA00022679"/>
    </source>
</evidence>
<comment type="caution">
    <text evidence="8">The sequence shown here is derived from an EMBL/GenBank/DDBJ whole genome shotgun (WGS) entry which is preliminary data.</text>
</comment>
<dbReference type="RefSeq" id="WP_230755788.1">
    <property type="nucleotide sequence ID" value="NZ_JAINWA010000003.1"/>
</dbReference>
<dbReference type="Pfam" id="PF13377">
    <property type="entry name" value="Peripla_BP_3"/>
    <property type="match status" value="1"/>
</dbReference>
<evidence type="ECO:0000256" key="2">
    <source>
        <dbReference type="ARBA" id="ARBA00022777"/>
    </source>
</evidence>
<name>A0AAE3EHF2_9SPIR</name>
<dbReference type="AlphaFoldDB" id="A0AAE3EHF2"/>
<dbReference type="GO" id="GO:0000160">
    <property type="term" value="P:phosphorelay signal transduction system"/>
    <property type="evidence" value="ECO:0007669"/>
    <property type="project" value="UniProtKB-KW"/>
</dbReference>
<dbReference type="GO" id="GO:0003677">
    <property type="term" value="F:DNA binding"/>
    <property type="evidence" value="ECO:0007669"/>
    <property type="project" value="UniProtKB-KW"/>
</dbReference>
<dbReference type="InterPro" id="IPR050482">
    <property type="entry name" value="Sensor_HK_TwoCompSys"/>
</dbReference>
<dbReference type="EMBL" id="JAINWA010000003">
    <property type="protein sequence ID" value="MCD1655040.1"/>
    <property type="molecule type" value="Genomic_DNA"/>
</dbReference>
<accession>A0AAE3EHF2</accession>
<keyword evidence="1" id="KW-0808">Transferase</keyword>
<dbReference type="SUPFAM" id="SSF55874">
    <property type="entry name" value="ATPase domain of HSP90 chaperone/DNA topoisomerase II/histidine kinase"/>
    <property type="match status" value="1"/>
</dbReference>
<evidence type="ECO:0000313" key="9">
    <source>
        <dbReference type="Proteomes" id="UP001198163"/>
    </source>
</evidence>
<evidence type="ECO:0000313" key="8">
    <source>
        <dbReference type="EMBL" id="MCD1655040.1"/>
    </source>
</evidence>
<keyword evidence="6" id="KW-0804">Transcription</keyword>
<organism evidence="8 9">
    <name type="scientific">Teretinema zuelzerae</name>
    <dbReference type="NCBI Taxonomy" id="156"/>
    <lineage>
        <taxon>Bacteria</taxon>
        <taxon>Pseudomonadati</taxon>
        <taxon>Spirochaetota</taxon>
        <taxon>Spirochaetia</taxon>
        <taxon>Spirochaetales</taxon>
        <taxon>Treponemataceae</taxon>
        <taxon>Teretinema</taxon>
    </lineage>
</organism>
<evidence type="ECO:0000256" key="4">
    <source>
        <dbReference type="ARBA" id="ARBA00023015"/>
    </source>
</evidence>
<keyword evidence="3" id="KW-0902">Two-component regulatory system</keyword>
<dbReference type="InterPro" id="IPR028082">
    <property type="entry name" value="Peripla_BP_I"/>
</dbReference>
<feature type="domain" description="Histidine kinase" evidence="7">
    <location>
        <begin position="493"/>
        <end position="680"/>
    </location>
</feature>
<evidence type="ECO:0000256" key="5">
    <source>
        <dbReference type="ARBA" id="ARBA00023125"/>
    </source>
</evidence>
<dbReference type="SUPFAM" id="SSF53822">
    <property type="entry name" value="Periplasmic binding protein-like I"/>
    <property type="match status" value="1"/>
</dbReference>
<protein>
    <submittedName>
        <fullName evidence="8">Substrate-binding domain-containing protein</fullName>
    </submittedName>
</protein>
<keyword evidence="9" id="KW-1185">Reference proteome</keyword>
<dbReference type="InterPro" id="IPR005467">
    <property type="entry name" value="His_kinase_dom"/>
</dbReference>
<dbReference type="InterPro" id="IPR003594">
    <property type="entry name" value="HATPase_dom"/>
</dbReference>
<keyword evidence="5" id="KW-0238">DNA-binding</keyword>
<dbReference type="Proteomes" id="UP001198163">
    <property type="component" value="Unassembled WGS sequence"/>
</dbReference>
<dbReference type="Gene3D" id="3.30.565.10">
    <property type="entry name" value="Histidine kinase-like ATPase, C-terminal domain"/>
    <property type="match status" value="1"/>
</dbReference>
<dbReference type="CDD" id="cd16917">
    <property type="entry name" value="HATPase_UhpB-NarQ-NarX-like"/>
    <property type="match status" value="1"/>
</dbReference>
<dbReference type="Gene3D" id="3.40.50.2300">
    <property type="match status" value="2"/>
</dbReference>
<gene>
    <name evidence="8" type="ORF">K7J14_10055</name>
</gene>
<proteinExistence type="predicted"/>
<dbReference type="SMART" id="SM00387">
    <property type="entry name" value="HATPase_c"/>
    <property type="match status" value="1"/>
</dbReference>
<evidence type="ECO:0000256" key="6">
    <source>
        <dbReference type="ARBA" id="ARBA00023163"/>
    </source>
</evidence>
<keyword evidence="4" id="KW-0805">Transcription regulation</keyword>
<dbReference type="InterPro" id="IPR046335">
    <property type="entry name" value="LacI/GalR-like_sensor"/>
</dbReference>
<reference evidence="8" key="1">
    <citation type="submission" date="2021-08" db="EMBL/GenBank/DDBJ databases">
        <title>Comparative analyses of Brucepasteria parasyntrophica and Teretinema zuelzerae.</title>
        <authorList>
            <person name="Song Y."/>
            <person name="Brune A."/>
        </authorList>
    </citation>
    <scope>NUCLEOTIDE SEQUENCE</scope>
    <source>
        <strain evidence="8">DSM 1903</strain>
    </source>
</reference>
<evidence type="ECO:0000256" key="3">
    <source>
        <dbReference type="ARBA" id="ARBA00023012"/>
    </source>
</evidence>
<dbReference type="InterPro" id="IPR036890">
    <property type="entry name" value="HATPase_C_sf"/>
</dbReference>
<keyword evidence="2" id="KW-0418">Kinase</keyword>
<evidence type="ECO:0000259" key="7">
    <source>
        <dbReference type="PROSITE" id="PS50109"/>
    </source>
</evidence>
<dbReference type="CDD" id="cd06267">
    <property type="entry name" value="PBP1_LacI_sugar_binding-like"/>
    <property type="match status" value="1"/>
</dbReference>
<dbReference type="PROSITE" id="PS50109">
    <property type="entry name" value="HIS_KIN"/>
    <property type="match status" value="1"/>
</dbReference>